<reference evidence="1 2" key="1">
    <citation type="submission" date="2020-08" db="EMBL/GenBank/DDBJ databases">
        <title>Genomic Encyclopedia of Type Strains, Phase IV (KMG-IV): sequencing the most valuable type-strain genomes for metagenomic binning, comparative biology and taxonomic classification.</title>
        <authorList>
            <person name="Goeker M."/>
        </authorList>
    </citation>
    <scope>NUCLEOTIDE SEQUENCE [LARGE SCALE GENOMIC DNA]</scope>
    <source>
        <strain evidence="1 2">DSM 27471</strain>
    </source>
</reference>
<organism evidence="1 2">
    <name type="scientific">Microbacter margulisiae</name>
    <dbReference type="NCBI Taxonomy" id="1350067"/>
    <lineage>
        <taxon>Bacteria</taxon>
        <taxon>Pseudomonadati</taxon>
        <taxon>Bacteroidota</taxon>
        <taxon>Bacteroidia</taxon>
        <taxon>Bacteroidales</taxon>
        <taxon>Porphyromonadaceae</taxon>
        <taxon>Microbacter</taxon>
    </lineage>
</organism>
<keyword evidence="2" id="KW-1185">Reference proteome</keyword>
<proteinExistence type="predicted"/>
<sequence>MIIFSIRFSLMNDLYQERNASLIASLNSMIWHCYAYAMNYSVESMY</sequence>
<accession>A0A7W5H1V8</accession>
<dbReference type="Proteomes" id="UP000544222">
    <property type="component" value="Unassembled WGS sequence"/>
</dbReference>
<evidence type="ECO:0000313" key="2">
    <source>
        <dbReference type="Proteomes" id="UP000544222"/>
    </source>
</evidence>
<dbReference type="RefSeq" id="WP_183412642.1">
    <property type="nucleotide sequence ID" value="NZ_JACHYB010000001.1"/>
</dbReference>
<name>A0A7W5H1V8_9PORP</name>
<comment type="caution">
    <text evidence="1">The sequence shown here is derived from an EMBL/GenBank/DDBJ whole genome shotgun (WGS) entry which is preliminary data.</text>
</comment>
<gene>
    <name evidence="1" type="ORF">FHX64_000964</name>
</gene>
<protein>
    <submittedName>
        <fullName evidence="1">Uncharacterized protein</fullName>
    </submittedName>
</protein>
<dbReference type="EMBL" id="JACHYB010000001">
    <property type="protein sequence ID" value="MBB3186801.1"/>
    <property type="molecule type" value="Genomic_DNA"/>
</dbReference>
<dbReference type="AlphaFoldDB" id="A0A7W5H1V8"/>
<evidence type="ECO:0000313" key="1">
    <source>
        <dbReference type="EMBL" id="MBB3186801.1"/>
    </source>
</evidence>